<reference evidence="1" key="1">
    <citation type="submission" date="2023-07" db="EMBL/GenBank/DDBJ databases">
        <authorList>
            <person name="Kim M.K."/>
        </authorList>
    </citation>
    <scope>NUCLEOTIDE SEQUENCE</scope>
    <source>
        <strain evidence="1">M29</strain>
    </source>
</reference>
<organism evidence="1 2">
    <name type="scientific">Hymenobacter mellowenesis</name>
    <dbReference type="NCBI Taxonomy" id="3063995"/>
    <lineage>
        <taxon>Bacteria</taxon>
        <taxon>Pseudomonadati</taxon>
        <taxon>Bacteroidota</taxon>
        <taxon>Cytophagia</taxon>
        <taxon>Cytophagales</taxon>
        <taxon>Hymenobacteraceae</taxon>
        <taxon>Hymenobacter</taxon>
    </lineage>
</organism>
<proteinExistence type="predicted"/>
<gene>
    <name evidence="1" type="ORF">Q5H92_24480</name>
</gene>
<keyword evidence="2" id="KW-1185">Reference proteome</keyword>
<dbReference type="Proteomes" id="UP001167796">
    <property type="component" value="Unassembled WGS sequence"/>
</dbReference>
<evidence type="ECO:0000313" key="1">
    <source>
        <dbReference type="EMBL" id="MDO7849542.1"/>
    </source>
</evidence>
<protein>
    <submittedName>
        <fullName evidence="1">Uncharacterized protein</fullName>
    </submittedName>
</protein>
<name>A0ABT9AJJ0_9BACT</name>
<accession>A0ABT9AJJ0</accession>
<comment type="caution">
    <text evidence="1">The sequence shown here is derived from an EMBL/GenBank/DDBJ whole genome shotgun (WGS) entry which is preliminary data.</text>
</comment>
<dbReference type="RefSeq" id="WP_305014208.1">
    <property type="nucleotide sequence ID" value="NZ_JAUQSX010000018.1"/>
</dbReference>
<sequence length="482" mass="52511">MSRFLPFCLLLAGLFGSPRSGRAQAMPLYIDLKAEKLDVPAGPWQVTRVLDLRADRSRLGPVRLGLDNHVVSANFAQPMAAELLQAIQTQAPARAEARPVLMRVFALALSEDVRASSEAAEAELIADFLEPLPDSMFRVLLPVGAATRRAGLEVTKHHATNLAQVLQEGLRQLAALPAAPPNAEVLTRADALAGRGGATSRRFPIQLAALPQRGFYRSLQEFQNNAPSEPKYPFAIEHIAHTGKRWAGTDEVQAFYLRTDARNPRVPVSRHDIWGLSDGREALIVHKSRFYKLLPTADGRNFTFIGPPLFDEQAATNMAVAAVAGGAIGAAIAGAAQGGGTMIPYELHLASGRVLPMPEAGHTDADGFQTVPDTARVYVYRRVESAKNRSATLSITGQKPLMLQAGQWTKLIWTDRRQELALCGQVAGEPKGCHQFVPDFSQPNYLECMVPEDGSAPTFRLVPVKEGQFELRRIQRLSKAGR</sequence>
<evidence type="ECO:0000313" key="2">
    <source>
        <dbReference type="Proteomes" id="UP001167796"/>
    </source>
</evidence>
<dbReference type="EMBL" id="JAUQSX010000018">
    <property type="protein sequence ID" value="MDO7849542.1"/>
    <property type="molecule type" value="Genomic_DNA"/>
</dbReference>